<feature type="region of interest" description="Disordered" evidence="2">
    <location>
        <begin position="1179"/>
        <end position="1289"/>
    </location>
</feature>
<feature type="region of interest" description="Disordered" evidence="2">
    <location>
        <begin position="1775"/>
        <end position="1804"/>
    </location>
</feature>
<feature type="compositionally biased region" description="Polar residues" evidence="2">
    <location>
        <begin position="2304"/>
        <end position="2321"/>
    </location>
</feature>
<feature type="compositionally biased region" description="Polar residues" evidence="2">
    <location>
        <begin position="2270"/>
        <end position="2285"/>
    </location>
</feature>
<feature type="compositionally biased region" description="Polar residues" evidence="2">
    <location>
        <begin position="1492"/>
        <end position="1507"/>
    </location>
</feature>
<feature type="compositionally biased region" description="Low complexity" evidence="2">
    <location>
        <begin position="1508"/>
        <end position="1529"/>
    </location>
</feature>
<dbReference type="GO" id="GO:0003723">
    <property type="term" value="F:RNA binding"/>
    <property type="evidence" value="ECO:0007669"/>
    <property type="project" value="UniProtKB-UniRule"/>
</dbReference>
<feature type="compositionally biased region" description="Polar residues" evidence="2">
    <location>
        <begin position="870"/>
        <end position="886"/>
    </location>
</feature>
<feature type="region of interest" description="Disordered" evidence="2">
    <location>
        <begin position="1444"/>
        <end position="1477"/>
    </location>
</feature>
<feature type="region of interest" description="Disordered" evidence="2">
    <location>
        <begin position="174"/>
        <end position="217"/>
    </location>
</feature>
<proteinExistence type="predicted"/>
<feature type="compositionally biased region" description="Low complexity" evidence="2">
    <location>
        <begin position="1449"/>
        <end position="1471"/>
    </location>
</feature>
<dbReference type="SUPFAM" id="SSF54791">
    <property type="entry name" value="Eukaryotic type KH-domain (KH-domain type I)"/>
    <property type="match status" value="1"/>
</dbReference>
<evidence type="ECO:0000259" key="3">
    <source>
        <dbReference type="SMART" id="SM00322"/>
    </source>
</evidence>
<feature type="region of interest" description="Disordered" evidence="2">
    <location>
        <begin position="857"/>
        <end position="954"/>
    </location>
</feature>
<evidence type="ECO:0000313" key="5">
    <source>
        <dbReference type="WBParaSite" id="TREG1_133570.1"/>
    </source>
</evidence>
<reference evidence="4" key="1">
    <citation type="submission" date="2022-06" db="EMBL/GenBank/DDBJ databases">
        <authorList>
            <person name="Berger JAMES D."/>
            <person name="Berger JAMES D."/>
        </authorList>
    </citation>
    <scope>NUCLEOTIDE SEQUENCE [LARGE SCALE GENOMIC DNA]</scope>
</reference>
<feature type="compositionally biased region" description="Polar residues" evidence="2">
    <location>
        <begin position="433"/>
        <end position="450"/>
    </location>
</feature>
<feature type="compositionally biased region" description="Polar residues" evidence="2">
    <location>
        <begin position="136"/>
        <end position="161"/>
    </location>
</feature>
<evidence type="ECO:0000256" key="1">
    <source>
        <dbReference type="PROSITE-ProRule" id="PRU00117"/>
    </source>
</evidence>
<dbReference type="Proteomes" id="UP000050795">
    <property type="component" value="Unassembled WGS sequence"/>
</dbReference>
<feature type="compositionally biased region" description="Low complexity" evidence="2">
    <location>
        <begin position="2290"/>
        <end position="2303"/>
    </location>
</feature>
<feature type="compositionally biased region" description="Polar residues" evidence="2">
    <location>
        <begin position="405"/>
        <end position="426"/>
    </location>
</feature>
<feature type="region of interest" description="Disordered" evidence="2">
    <location>
        <begin position="130"/>
        <end position="162"/>
    </location>
</feature>
<feature type="compositionally biased region" description="Low complexity" evidence="2">
    <location>
        <begin position="1604"/>
        <end position="1624"/>
    </location>
</feature>
<feature type="domain" description="K Homology" evidence="3">
    <location>
        <begin position="1000"/>
        <end position="1097"/>
    </location>
</feature>
<sequence>MSANFLYSNTALPSLITHQQQQHLVTQRSRSASTSNAGPNVPTQYQVALTQPYQTLGPMDGSWTQTQGLYVNGLNKMMNIFPGQNVTEMEQTPMSQSNEPTNGNTAGNHGSVTLTAAPQVHFAVAATPNGLVQPHTGLQNPSTSMRSDQTTVLHSTSQHPSGQPFLIPGIVGQQPPTLRTLTQDNLSPSVYNNREPGSNQQSLLSSGTKQTNNNLNSVNNTRDLHTRLIDNASINQSAYVASVPVQQHPVVSHPHHHQLYTSPTTLQPPPPPSLHGMVEYVQAVYPTNPNVHAPYSQQQSATAIFSHYPAQMNTAFDSTTMHTNFNSRVRHNTWTTTTTTATGLEDNSSTIGNHDSSIRKLKNDKILMPNDYATSSTLNEYNMNSHGSYSQYPLTGPYFTGFTQSSFYQPDSSQQKTDLTKQQHQQHLPPGSITFQSHNEAQKQQHACSSYQNPQASLQYNSSIAASITNNDISYITSVPMGQLPARSTYHHHHHNMHNSSYLPPPSGGGIGGVGGLSCLPVQNNNNYNANHNQSLHTYHNNNIYNPENLNTTATAVGASAISGAAATTTTNVQQSSYPVKDNYPRGNHKPREWNKSKEINHHSKNLQNSLHSRLNNTTNNTNNNNSSNNNNIRLKSGSKSFASDKQPVLSVDRKMTSNSVGGNKSSGTGKQTITSNHHTTATNFIPSGGGGPSLIIPSNPSSTVYHDFNSASRGNTRTDHVDYHQHQHPSQPYVNSYASSVNQQPSMPTEHCINGGGVGVLPKHLQNYQPPVTHHNSLLPSCIQSLPENFLASLKLSGFRLVLDSCPTRMLLSTSLVGSVIGRGGRTIRQITTKTGAKIGLKQDIIAFSQFSLPGKGRKTFKPAADPASSESSNNDITTTDTVISNKAGEEEEGSDEKYQSPDNKDTSTTPSTTDNNPEDDDGQPTESTANPVSESESTAAAAPPPPPPPPMNTLQSKLEIQSDQSQLAVLYGSREQCSAALYEILTICFRESKHRGFSDPCLGLLVEQQIYSQLVMNKGKKYFNAIHAATGARISVTGTPVQISSTSSSTSSSSTDGNDAEKKSNTTGNTDRVLVVRGHLNAICAAEAFLSEQIRWATIESVIPSHFWPLLNHLPPVPQVNNHKSSNNNNTPFSYDPQSVCSLIMSLGSIFWPQSVCAKLGKNSSLQCYNNNNKRSEVRNTNLSTNSNSGLPENDTTNTGNTVSPVNIHDDEEEEEDVDDADGDDADVVGEENHEEDLEYDAKTLVNEEDNLSEMNSEEVIQEGIDDNPINDKDNVDDDDDNTNNTNLHLDNTDLSSEDINEITVISVSASDMEDKDEVMTVIEVTDNDKTESQSPPVCIDSGVEKSDKLDETSSDQCVVEQLTRSTMPKETNFVVATAVQQSLIAAVGPIAWLATGGMLYMRVSYNEAGALIGTEGSRIQHLMHITGAEINVGKVQINPPYAISPSTRTANTATTTTATTKRTTINSTQSSDRKSPTCIISLADSFLNNSPQDEESSLNNKAVQSASNQDDNSSSSKEDSVNIINHNIDDDDDANTSVMNSPDDTTEPTDINCCNDEQQQQQQSKHQLDTTEPPSTVVVDQSVDNNKKDGEDSAIPKCPKASASSSLSSSSSSPPSSSLCNDKNDDDTTTTTTINDNTENGEQLSSSCAVVPSTSSCQSDCGIAQQKTGLPHSNKTTTESKGINSPNQSYRLITLSGSAQSQIMAQWQIFQRLKSIRKKQADSSNYSTQRVFCLATLICLPYRFLWWLTTHNPGFSETSDSTSILTSTSLTRANHHHSQGKTDDNDQSSDHSNNNNKEQKSGISPLNWIQLLASKHMHANYADNDDDVKKNLPNKFIHVLPEPRRRRRLVQQQLKRIMNANRRGQHHQQQQMNHVGNCLAKALILPTRGLSNDGLDQLWAHPNRIPLEIYADFETTQLVLKNLHHMLALWLYGQSLAGISIQSFIQPPIIFYPLPNTAACGAGGRPGNLSNLETSRTTTTTSATTAAAAGHNRPYSQPNFHNHHHHNDQFDYWTFMPNRQHDAFFNSLRHSFPMPLLSSGSGGGGGNKVTACGGSGVVGPGGSPYSSSAPILPPDRCNYVNFTAQPYYYPRYPWMNLPGIPFNNNNNCKYSGQATVSTDAAINATTRGGAGCPPAFYGYWPRGRFNHPLDDKHNIIVNGDLSSQSTRFPSPGTGGGYTAFLTNLHFPPTAAMAAAAATGSRPPSFNPIQTSVHPAQVVHGYHHHRGSSVPPQPKFRFRNPCGGAGGGGSATEPFILKSMPLLDTPNHHQVTINNHRPSSSFVHHSKTSTATTPSTATTTTNHVKNQGTRTKHNSQSLTESRKKNDDSTTVTCGGGSGGGS</sequence>
<feature type="compositionally biased region" description="Low complexity" evidence="2">
    <location>
        <begin position="1046"/>
        <end position="1057"/>
    </location>
</feature>
<feature type="region of interest" description="Disordered" evidence="2">
    <location>
        <begin position="2268"/>
        <end position="2343"/>
    </location>
</feature>
<dbReference type="Pfam" id="PF00013">
    <property type="entry name" value="KH_1"/>
    <property type="match status" value="1"/>
</dbReference>
<feature type="region of interest" description="Disordered" evidence="2">
    <location>
        <begin position="20"/>
        <end position="42"/>
    </location>
</feature>
<feature type="compositionally biased region" description="Polar residues" evidence="2">
    <location>
        <begin position="1573"/>
        <end position="1587"/>
    </location>
</feature>
<dbReference type="WBParaSite" id="TREG1_133570.1">
    <property type="protein sequence ID" value="TREG1_133570.1"/>
    <property type="gene ID" value="TREG1_133570"/>
</dbReference>
<reference evidence="5" key="2">
    <citation type="submission" date="2023-11" db="UniProtKB">
        <authorList>
            <consortium name="WormBaseParasite"/>
        </authorList>
    </citation>
    <scope>IDENTIFICATION</scope>
</reference>
<feature type="compositionally biased region" description="Low complexity" evidence="2">
    <location>
        <begin position="908"/>
        <end position="917"/>
    </location>
</feature>
<feature type="compositionally biased region" description="Low complexity" evidence="2">
    <location>
        <begin position="1632"/>
        <end position="1648"/>
    </location>
</feature>
<feature type="region of interest" description="Disordered" evidence="2">
    <location>
        <begin position="1042"/>
        <end position="1068"/>
    </location>
</feature>
<feature type="compositionally biased region" description="Polar residues" evidence="2">
    <location>
        <begin position="1192"/>
        <end position="1207"/>
    </location>
</feature>
<feature type="compositionally biased region" description="Polar residues" evidence="2">
    <location>
        <begin position="657"/>
        <end position="675"/>
    </location>
</feature>
<feature type="compositionally biased region" description="Low complexity" evidence="2">
    <location>
        <begin position="616"/>
        <end position="632"/>
    </location>
</feature>
<feature type="region of interest" description="Disordered" evidence="2">
    <location>
        <begin position="1492"/>
        <end position="1648"/>
    </location>
</feature>
<dbReference type="InterPro" id="IPR004088">
    <property type="entry name" value="KH_dom_type_1"/>
</dbReference>
<feature type="region of interest" description="Disordered" evidence="2">
    <location>
        <begin position="613"/>
        <end position="675"/>
    </location>
</feature>
<evidence type="ECO:0000256" key="2">
    <source>
        <dbReference type="SAM" id="MobiDB-lite"/>
    </source>
</evidence>
<evidence type="ECO:0000313" key="4">
    <source>
        <dbReference type="Proteomes" id="UP000050795"/>
    </source>
</evidence>
<dbReference type="InterPro" id="IPR036612">
    <property type="entry name" value="KH_dom_type_1_sf"/>
</dbReference>
<feature type="compositionally biased region" description="Polar residues" evidence="2">
    <location>
        <begin position="174"/>
        <end position="211"/>
    </location>
</feature>
<keyword evidence="4" id="KW-1185">Reference proteome</keyword>
<feature type="compositionally biased region" description="Acidic residues" evidence="2">
    <location>
        <begin position="1212"/>
        <end position="1241"/>
    </location>
</feature>
<feature type="compositionally biased region" description="Low complexity" evidence="2">
    <location>
        <begin position="1182"/>
        <end position="1191"/>
    </location>
</feature>
<feature type="region of interest" description="Disordered" evidence="2">
    <location>
        <begin position="89"/>
        <end position="108"/>
    </location>
</feature>
<name>A0AA85J8E6_TRIRE</name>
<feature type="domain" description="K Homology" evidence="3">
    <location>
        <begin position="805"/>
        <end position="991"/>
    </location>
</feature>
<feature type="compositionally biased region" description="Acidic residues" evidence="2">
    <location>
        <begin position="1249"/>
        <end position="1268"/>
    </location>
</feature>
<accession>A0AA85J8E6</accession>
<keyword evidence="1" id="KW-0694">RNA-binding</keyword>
<feature type="region of interest" description="Disordered" evidence="2">
    <location>
        <begin position="573"/>
        <end position="594"/>
    </location>
</feature>
<dbReference type="SMART" id="SM00322">
    <property type="entry name" value="KH"/>
    <property type="match status" value="3"/>
</dbReference>
<dbReference type="InterPro" id="IPR004087">
    <property type="entry name" value="KH_dom"/>
</dbReference>
<organism evidence="4 5">
    <name type="scientific">Trichobilharzia regenti</name>
    <name type="common">Nasal bird schistosome</name>
    <dbReference type="NCBI Taxonomy" id="157069"/>
    <lineage>
        <taxon>Eukaryota</taxon>
        <taxon>Metazoa</taxon>
        <taxon>Spiralia</taxon>
        <taxon>Lophotrochozoa</taxon>
        <taxon>Platyhelminthes</taxon>
        <taxon>Trematoda</taxon>
        <taxon>Digenea</taxon>
        <taxon>Strigeidida</taxon>
        <taxon>Schistosomatoidea</taxon>
        <taxon>Schistosomatidae</taxon>
        <taxon>Trichobilharzia</taxon>
    </lineage>
</organism>
<feature type="compositionally biased region" description="Pro residues" evidence="2">
    <location>
        <begin position="944"/>
        <end position="953"/>
    </location>
</feature>
<dbReference type="PROSITE" id="PS50084">
    <property type="entry name" value="KH_TYPE_1"/>
    <property type="match status" value="2"/>
</dbReference>
<feature type="domain" description="K Homology" evidence="3">
    <location>
        <begin position="1398"/>
        <end position="1717"/>
    </location>
</feature>
<feature type="compositionally biased region" description="Basic and acidic residues" evidence="2">
    <location>
        <begin position="897"/>
        <end position="907"/>
    </location>
</feature>
<feature type="compositionally biased region" description="Polar residues" evidence="2">
    <location>
        <begin position="926"/>
        <end position="940"/>
    </location>
</feature>
<feature type="region of interest" description="Disordered" evidence="2">
    <location>
        <begin position="405"/>
        <end position="450"/>
    </location>
</feature>
<dbReference type="Gene3D" id="3.30.1370.10">
    <property type="entry name" value="K Homology domain, type 1"/>
    <property type="match status" value="2"/>
</dbReference>
<protein>
    <recommendedName>
        <fullName evidence="3">K Homology domain-containing protein</fullName>
    </recommendedName>
</protein>